<evidence type="ECO:0000313" key="1">
    <source>
        <dbReference type="EMBL" id="SBT70824.1"/>
    </source>
</evidence>
<organism evidence="1 2">
    <name type="scientific">Plasmodium malariae</name>
    <dbReference type="NCBI Taxonomy" id="5858"/>
    <lineage>
        <taxon>Eukaryota</taxon>
        <taxon>Sar</taxon>
        <taxon>Alveolata</taxon>
        <taxon>Apicomplexa</taxon>
        <taxon>Aconoidasida</taxon>
        <taxon>Haemosporida</taxon>
        <taxon>Plasmodiidae</taxon>
        <taxon>Plasmodium</taxon>
        <taxon>Plasmodium (Plasmodium)</taxon>
    </lineage>
</organism>
<dbReference type="Proteomes" id="UP000219799">
    <property type="component" value="Chromosome 7"/>
</dbReference>
<dbReference type="VEuPathDB" id="PlasmoDB:PmUG01_07016400"/>
<reference evidence="1 2" key="1">
    <citation type="submission" date="2016-06" db="EMBL/GenBank/DDBJ databases">
        <authorList>
            <consortium name="Pathogen Informatics"/>
        </authorList>
    </citation>
    <scope>NUCLEOTIDE SEQUENCE [LARGE SCALE GENOMIC DNA]</scope>
    <source>
        <strain evidence="1">PmlGA01</strain>
    </source>
</reference>
<dbReference type="AlphaFoldDB" id="A0A1C3KBF3"/>
<name>A0A1C3KBF3_PLAMA</name>
<dbReference type="EMBL" id="LT594495">
    <property type="protein sequence ID" value="SBT70824.1"/>
    <property type="molecule type" value="Genomic_DNA"/>
</dbReference>
<proteinExistence type="predicted"/>
<accession>A0A1C3KBF3</accession>
<evidence type="ECO:0000313" key="2">
    <source>
        <dbReference type="Proteomes" id="UP000219799"/>
    </source>
</evidence>
<protein>
    <submittedName>
        <fullName evidence="1">Uncharacterized protein</fullName>
    </submittedName>
</protein>
<gene>
    <name evidence="1" type="primary">PmlGA01_070007100</name>
    <name evidence="1" type="ORF">PMLGA01_070007100</name>
</gene>
<sequence>MALGKLLLFCVSENVKEKINELNVKGIKNIAFNEEVVIISYDYSVIGSSDIIKAIDNFDINGYFQEDK</sequence>